<dbReference type="RefSeq" id="WP_008026811.1">
    <property type="nucleotide sequence ID" value="NZ_ACYY01000001.1"/>
</dbReference>
<evidence type="ECO:0000313" key="2">
    <source>
        <dbReference type="Proteomes" id="UP000010121"/>
    </source>
</evidence>
<evidence type="ECO:0000313" key="1">
    <source>
        <dbReference type="EMBL" id="EEW26792.1"/>
    </source>
</evidence>
<keyword evidence="2" id="KW-1185">Reference proteome</keyword>
<dbReference type="AlphaFoldDB" id="C8RW49"/>
<organism evidence="1 2">
    <name type="scientific">Rhodobacter ferrooxidans</name>
    <dbReference type="NCBI Taxonomy" id="371731"/>
    <lineage>
        <taxon>Bacteria</taxon>
        <taxon>Pseudomonadati</taxon>
        <taxon>Pseudomonadota</taxon>
        <taxon>Alphaproteobacteria</taxon>
        <taxon>Rhodobacterales</taxon>
        <taxon>Rhodobacter group</taxon>
        <taxon>Rhodobacter</taxon>
    </lineage>
</organism>
<protein>
    <submittedName>
        <fullName evidence="1">Uncharacterized protein</fullName>
    </submittedName>
</protein>
<dbReference type="Proteomes" id="UP000010121">
    <property type="component" value="Unassembled WGS sequence"/>
</dbReference>
<dbReference type="EMBL" id="ACYY01000001">
    <property type="protein sequence ID" value="EEW26792.1"/>
    <property type="molecule type" value="Genomic_DNA"/>
</dbReference>
<sequence length="252" mass="27018">MMLFKAFSSSMRLLLLIPFLGAMGYGLFMTKFMNEAQNGELGFAGRILMEVGRVAIEHRADSQRDAVFDMAGLSTDRVVRLERRVPVAELLGEGDLPQGAALTLAVQARGKQLAEADCPLLLATLAQSCALRELTVRMADREGIVIVEASLAFTPADPAGDIEGVEGRDMHSREVKLLGGNTRPVAATDLAARRSAALTEAAAACAEVRKTEGNCVVRSVSLSERPRDDGRYDVRAEARLAVLAPLPKPPTS</sequence>
<gene>
    <name evidence="1" type="ORF">Rsw2DRAFT_0027</name>
</gene>
<dbReference type="STRING" id="371731.Rsw2DRAFT_0027"/>
<reference evidence="1 2" key="1">
    <citation type="submission" date="2009-08" db="EMBL/GenBank/DDBJ databases">
        <title>The draft genome of Rhodobacter sp. SW2.</title>
        <authorList>
            <consortium name="US DOE Joint Genome Institute (JGI-PGF)"/>
            <person name="Lucas S."/>
            <person name="Copeland A."/>
            <person name="Lapidus A."/>
            <person name="Glavina del Rio T."/>
            <person name="Tice H."/>
            <person name="Bruce D."/>
            <person name="Goodwin L."/>
            <person name="Pitluck S."/>
            <person name="Larimer F."/>
            <person name="Land M.L."/>
            <person name="Hauser L."/>
            <person name="Emerson D."/>
        </authorList>
    </citation>
    <scope>NUCLEOTIDE SEQUENCE [LARGE SCALE GENOMIC DNA]</scope>
    <source>
        <strain evidence="1 2">SW2</strain>
    </source>
</reference>
<proteinExistence type="predicted"/>
<comment type="caution">
    <text evidence="1">The sequence shown here is derived from an EMBL/GenBank/DDBJ whole genome shotgun (WGS) entry which is preliminary data.</text>
</comment>
<accession>C8RW49</accession>
<name>C8RW49_9RHOB</name>